<dbReference type="EMBL" id="QGNW01000016">
    <property type="protein sequence ID" value="RVX16350.1"/>
    <property type="molecule type" value="Genomic_DNA"/>
</dbReference>
<gene>
    <name evidence="1" type="ORF">CK203_014596</name>
</gene>
<protein>
    <submittedName>
        <fullName evidence="1">Uncharacterized protein</fullName>
    </submittedName>
</protein>
<comment type="caution">
    <text evidence="1">The sequence shown here is derived from an EMBL/GenBank/DDBJ whole genome shotgun (WGS) entry which is preliminary data.</text>
</comment>
<sequence length="68" mass="7964">MWHHASAIPKCPCDMKLMGMQRITCDIHRGRDIHIGHPMVEERVRKKGRDFRKSKTGSVLAYKVSFRE</sequence>
<evidence type="ECO:0000313" key="1">
    <source>
        <dbReference type="EMBL" id="RVX16350.1"/>
    </source>
</evidence>
<organism evidence="1 2">
    <name type="scientific">Vitis vinifera</name>
    <name type="common">Grape</name>
    <dbReference type="NCBI Taxonomy" id="29760"/>
    <lineage>
        <taxon>Eukaryota</taxon>
        <taxon>Viridiplantae</taxon>
        <taxon>Streptophyta</taxon>
        <taxon>Embryophyta</taxon>
        <taxon>Tracheophyta</taxon>
        <taxon>Spermatophyta</taxon>
        <taxon>Magnoliopsida</taxon>
        <taxon>eudicotyledons</taxon>
        <taxon>Gunneridae</taxon>
        <taxon>Pentapetalae</taxon>
        <taxon>rosids</taxon>
        <taxon>Vitales</taxon>
        <taxon>Vitaceae</taxon>
        <taxon>Viteae</taxon>
        <taxon>Vitis</taxon>
    </lineage>
</organism>
<dbReference type="AlphaFoldDB" id="A0A438K563"/>
<reference evidence="1 2" key="1">
    <citation type="journal article" date="2018" name="PLoS Genet.">
        <title>Population sequencing reveals clonal diversity and ancestral inbreeding in the grapevine cultivar Chardonnay.</title>
        <authorList>
            <person name="Roach M.J."/>
            <person name="Johnson D.L."/>
            <person name="Bohlmann J."/>
            <person name="van Vuuren H.J."/>
            <person name="Jones S.J."/>
            <person name="Pretorius I.S."/>
            <person name="Schmidt S.A."/>
            <person name="Borneman A.R."/>
        </authorList>
    </citation>
    <scope>NUCLEOTIDE SEQUENCE [LARGE SCALE GENOMIC DNA]</scope>
    <source>
        <strain evidence="2">cv. Chardonnay</strain>
        <tissue evidence="1">Leaf</tissue>
    </source>
</reference>
<dbReference type="Proteomes" id="UP000288805">
    <property type="component" value="Unassembled WGS sequence"/>
</dbReference>
<accession>A0A438K563</accession>
<evidence type="ECO:0000313" key="2">
    <source>
        <dbReference type="Proteomes" id="UP000288805"/>
    </source>
</evidence>
<proteinExistence type="predicted"/>
<name>A0A438K563_VITVI</name>